<gene>
    <name evidence="4" type="ORF">GCM10022255_112650</name>
</gene>
<dbReference type="SMART" id="SM00822">
    <property type="entry name" value="PKS_KR"/>
    <property type="match status" value="1"/>
</dbReference>
<comment type="caution">
    <text evidence="4">The sequence shown here is derived from an EMBL/GenBank/DDBJ whole genome shotgun (WGS) entry which is preliminary data.</text>
</comment>
<reference evidence="5" key="1">
    <citation type="journal article" date="2019" name="Int. J. Syst. Evol. Microbiol.">
        <title>The Global Catalogue of Microorganisms (GCM) 10K type strain sequencing project: providing services to taxonomists for standard genome sequencing and annotation.</title>
        <authorList>
            <consortium name="The Broad Institute Genomics Platform"/>
            <consortium name="The Broad Institute Genome Sequencing Center for Infectious Disease"/>
            <person name="Wu L."/>
            <person name="Ma J."/>
        </authorList>
    </citation>
    <scope>NUCLEOTIDE SEQUENCE [LARGE SCALE GENOMIC DNA]</scope>
    <source>
        <strain evidence="5">JCM 17441</strain>
    </source>
</reference>
<evidence type="ECO:0000313" key="4">
    <source>
        <dbReference type="EMBL" id="GAA4263902.1"/>
    </source>
</evidence>
<dbReference type="InterPro" id="IPR036291">
    <property type="entry name" value="NAD(P)-bd_dom_sf"/>
</dbReference>
<dbReference type="PANTHER" id="PTHR43477:SF1">
    <property type="entry name" value="DIHYDROANTICAPSIN 7-DEHYDROGENASE"/>
    <property type="match status" value="1"/>
</dbReference>
<dbReference type="SUPFAM" id="SSF51735">
    <property type="entry name" value="NAD(P)-binding Rossmann-fold domains"/>
    <property type="match status" value="1"/>
</dbReference>
<evidence type="ECO:0000259" key="3">
    <source>
        <dbReference type="SMART" id="SM00822"/>
    </source>
</evidence>
<comment type="similarity">
    <text evidence="1">Belongs to the short-chain dehydrogenases/reductases (SDR) family.</text>
</comment>
<protein>
    <submittedName>
        <fullName evidence="4">SDR family oxidoreductase</fullName>
    </submittedName>
</protein>
<feature type="domain" description="Ketoreductase" evidence="3">
    <location>
        <begin position="8"/>
        <end position="175"/>
    </location>
</feature>
<dbReference type="InterPro" id="IPR057326">
    <property type="entry name" value="KR_dom"/>
</dbReference>
<dbReference type="EMBL" id="BAABAT010000084">
    <property type="protein sequence ID" value="GAA4263902.1"/>
    <property type="molecule type" value="Genomic_DNA"/>
</dbReference>
<dbReference type="Gene3D" id="3.40.50.720">
    <property type="entry name" value="NAD(P)-binding Rossmann-like Domain"/>
    <property type="match status" value="1"/>
</dbReference>
<evidence type="ECO:0000256" key="1">
    <source>
        <dbReference type="ARBA" id="ARBA00006484"/>
    </source>
</evidence>
<organism evidence="4 5">
    <name type="scientific">Dactylosporangium darangshiense</name>
    <dbReference type="NCBI Taxonomy" id="579108"/>
    <lineage>
        <taxon>Bacteria</taxon>
        <taxon>Bacillati</taxon>
        <taxon>Actinomycetota</taxon>
        <taxon>Actinomycetes</taxon>
        <taxon>Micromonosporales</taxon>
        <taxon>Micromonosporaceae</taxon>
        <taxon>Dactylosporangium</taxon>
    </lineage>
</organism>
<keyword evidence="5" id="KW-1185">Reference proteome</keyword>
<evidence type="ECO:0000313" key="5">
    <source>
        <dbReference type="Proteomes" id="UP001500620"/>
    </source>
</evidence>
<proteinExistence type="inferred from homology"/>
<dbReference type="RefSeq" id="WP_345144035.1">
    <property type="nucleotide sequence ID" value="NZ_BAABAT010000084.1"/>
</dbReference>
<dbReference type="CDD" id="cd05233">
    <property type="entry name" value="SDR_c"/>
    <property type="match status" value="1"/>
</dbReference>
<accession>A0ABP8DVJ8</accession>
<dbReference type="PRINTS" id="PR00081">
    <property type="entry name" value="GDHRDH"/>
</dbReference>
<dbReference type="Pfam" id="PF13561">
    <property type="entry name" value="adh_short_C2"/>
    <property type="match status" value="1"/>
</dbReference>
<dbReference type="PANTHER" id="PTHR43477">
    <property type="entry name" value="DIHYDROANTICAPSIN 7-DEHYDROGENASE"/>
    <property type="match status" value="1"/>
</dbReference>
<name>A0ABP8DVJ8_9ACTN</name>
<dbReference type="InterPro" id="IPR002347">
    <property type="entry name" value="SDR_fam"/>
</dbReference>
<keyword evidence="2" id="KW-0560">Oxidoreductase</keyword>
<dbReference type="Proteomes" id="UP001500620">
    <property type="component" value="Unassembled WGS sequence"/>
</dbReference>
<evidence type="ECO:0000256" key="2">
    <source>
        <dbReference type="ARBA" id="ARBA00023002"/>
    </source>
</evidence>
<dbReference type="InterPro" id="IPR051122">
    <property type="entry name" value="SDR_DHRS6-like"/>
</dbReference>
<sequence length="255" mass="26738">MTGKLDGKVALVTGGGTGIGLATAGEFAQQGAHVYITGRRKPELDAAAASIGPAVTAIHGDVTKPEDLDRIYEQIGQEQGHVDIVFANAATLDRIPFGSITEEHIDHAFNTNVKGTLFTAQKALPLMPDGGTIILTGSVVSIKGYPSQGVYAATKAAVRSFARTWTTDLYDQGRNIRVNVVSPGPIDTAMLDGHPEGAEMLPGQPEGMEVLASRVSMKRLGRPEEIAKTVTFLASDDASFITGAEFFVDGGSGQV</sequence>